<dbReference type="GO" id="GO:0008270">
    <property type="term" value="F:zinc ion binding"/>
    <property type="evidence" value="ECO:0007669"/>
    <property type="project" value="UniProtKB-KW"/>
</dbReference>
<feature type="coiled-coil region" evidence="8">
    <location>
        <begin position="142"/>
        <end position="169"/>
    </location>
</feature>
<dbReference type="PROSITE" id="PS50089">
    <property type="entry name" value="ZF_RING_2"/>
    <property type="match status" value="1"/>
</dbReference>
<dbReference type="InterPro" id="IPR044066">
    <property type="entry name" value="TRIAD_supradom"/>
</dbReference>
<gene>
    <name evidence="11" type="ORF">HWQ62_00219</name>
</gene>
<reference evidence="11" key="1">
    <citation type="submission" date="2020-06" db="EMBL/GenBank/DDBJ databases">
        <title>Lateral gene transfer of anion-conducting channel rhodopsins between green algae and giant viruses.</title>
        <authorList>
            <person name="Rozenberg A."/>
            <person name="Oppermann J."/>
            <person name="Wietek J."/>
            <person name="Fernandez Lahore R.G."/>
            <person name="Sandaa R.-A."/>
            <person name="Bratbak G."/>
            <person name="Hegemann P."/>
            <person name="Beja O."/>
        </authorList>
    </citation>
    <scope>NUCLEOTIDE SEQUENCE</scope>
    <source>
        <strain evidence="11">01B</strain>
    </source>
</reference>
<keyword evidence="5" id="KW-0833">Ubl conjugation pathway</keyword>
<dbReference type="InterPro" id="IPR001841">
    <property type="entry name" value="Znf_RING"/>
</dbReference>
<dbReference type="GO" id="GO:0016740">
    <property type="term" value="F:transferase activity"/>
    <property type="evidence" value="ECO:0007669"/>
    <property type="project" value="UniProtKB-KW"/>
</dbReference>
<evidence type="ECO:0000256" key="1">
    <source>
        <dbReference type="ARBA" id="ARBA00022679"/>
    </source>
</evidence>
<dbReference type="SUPFAM" id="SSF57850">
    <property type="entry name" value="RING/U-box"/>
    <property type="match status" value="1"/>
</dbReference>
<evidence type="ECO:0000256" key="2">
    <source>
        <dbReference type="ARBA" id="ARBA00022723"/>
    </source>
</evidence>
<dbReference type="EMBL" id="MT663535">
    <property type="protein sequence ID" value="QOI90356.1"/>
    <property type="molecule type" value="Genomic_DNA"/>
</dbReference>
<sequence>MSDECTVCCSKYNKVIRKKIDCFNCDYSACRHCIENYTKSKYDDFHCMSCKKPWEYDFFLKNMTQACVKRIMEHRADILFEREKAKMPDTQVYVSYVKELEKDKKLLRSMFERFTQLDRIVIQDEQLIEKLFMSMGKNDKSKAQITDELDELNKQTKLLSEKKTDLLKKVEFYRRKIFLWDDDLRMLDDKNEPEANKLSVIRKCTENDCRGFVMSDWACGICEKKYCKKCHETEETTDDDEQHKCNPDDIKTIELIMKTTKPCPTCATLIHKINGCSQMWCPSCKTAFNYTTGTIETGIIHNPHYFEWFRKNKENNAKIDPTQTNCNREVNQRQLLTHANVAFSSNAVTYRKIHINCRLYGHLSHVMRNIQDIDTMCIRYNLKHRIEWMLGNMDDTDFKKILQKEEKTCKYNANVKHICAMTRTVFNDIFHKILYKNTPEEIEPFLEECNEIIKYADEHLKDVAITYGYKPKTIETM</sequence>
<accession>A0A7M3UNS5</accession>
<keyword evidence="3" id="KW-0677">Repeat</keyword>
<name>A0A7M3UNS5_POV01</name>
<evidence type="ECO:0000259" key="9">
    <source>
        <dbReference type="PROSITE" id="PS50089"/>
    </source>
</evidence>
<organism evidence="11">
    <name type="scientific">Pyramimonas orientalis virus</name>
    <name type="common">PoV01</name>
    <dbReference type="NCBI Taxonomy" id="455367"/>
    <lineage>
        <taxon>Viruses</taxon>
        <taxon>Varidnaviria</taxon>
        <taxon>Bamfordvirae</taxon>
        <taxon>Nucleocytoviricota</taxon>
        <taxon>Megaviricetes</taxon>
        <taxon>Imitervirales</taxon>
        <taxon>Allomimiviridae</taxon>
        <taxon>Heliosvirus</taxon>
        <taxon>Heliosvirus raunefjordenense</taxon>
    </lineage>
</organism>
<protein>
    <recommendedName>
        <fullName evidence="12">RING-type domain-containing protein</fullName>
    </recommendedName>
</protein>
<evidence type="ECO:0000256" key="4">
    <source>
        <dbReference type="ARBA" id="ARBA00022771"/>
    </source>
</evidence>
<evidence type="ECO:0000256" key="6">
    <source>
        <dbReference type="ARBA" id="ARBA00022833"/>
    </source>
</evidence>
<evidence type="ECO:0000256" key="8">
    <source>
        <dbReference type="SAM" id="Coils"/>
    </source>
</evidence>
<feature type="domain" description="RING-type" evidence="9">
    <location>
        <begin position="5"/>
        <end position="51"/>
    </location>
</feature>
<dbReference type="PROSITE" id="PS51873">
    <property type="entry name" value="TRIAD"/>
    <property type="match status" value="1"/>
</dbReference>
<keyword evidence="4 7" id="KW-0863">Zinc-finger</keyword>
<keyword evidence="8" id="KW-0175">Coiled coil</keyword>
<proteinExistence type="predicted"/>
<evidence type="ECO:0000259" key="10">
    <source>
        <dbReference type="PROSITE" id="PS51873"/>
    </source>
</evidence>
<keyword evidence="1" id="KW-0808">Transferase</keyword>
<keyword evidence="2" id="KW-0479">Metal-binding</keyword>
<evidence type="ECO:0008006" key="12">
    <source>
        <dbReference type="Google" id="ProtNLM"/>
    </source>
</evidence>
<evidence type="ECO:0000256" key="3">
    <source>
        <dbReference type="ARBA" id="ARBA00022737"/>
    </source>
</evidence>
<keyword evidence="6" id="KW-0862">Zinc</keyword>
<dbReference type="Gene3D" id="1.20.120.1750">
    <property type="match status" value="1"/>
</dbReference>
<evidence type="ECO:0000313" key="11">
    <source>
        <dbReference type="EMBL" id="QOI90356.1"/>
    </source>
</evidence>
<feature type="domain" description="RING-type" evidence="10">
    <location>
        <begin position="1"/>
        <end position="315"/>
    </location>
</feature>
<evidence type="ECO:0000256" key="7">
    <source>
        <dbReference type="PROSITE-ProRule" id="PRU00175"/>
    </source>
</evidence>
<organismHost>
    <name type="scientific">Pyramimonas plurioculata</name>
    <dbReference type="NCBI Taxonomy" id="36893"/>
</organismHost>
<evidence type="ECO:0000256" key="5">
    <source>
        <dbReference type="ARBA" id="ARBA00022786"/>
    </source>
</evidence>